<comment type="similarity">
    <text evidence="2">Belongs to the SBNO family.</text>
</comment>
<dbReference type="SUPFAM" id="SSF52540">
    <property type="entry name" value="P-loop containing nucleoside triphosphate hydrolases"/>
    <property type="match status" value="1"/>
</dbReference>
<reference evidence="7" key="1">
    <citation type="submission" date="2025-08" db="UniProtKB">
        <authorList>
            <consortium name="Ensembl"/>
        </authorList>
    </citation>
    <scope>IDENTIFICATION</scope>
</reference>
<dbReference type="Gene3D" id="3.40.50.300">
    <property type="entry name" value="P-loop containing nucleotide triphosphate hydrolases"/>
    <property type="match status" value="1"/>
</dbReference>
<dbReference type="GO" id="GO:0031490">
    <property type="term" value="F:chromatin DNA binding"/>
    <property type="evidence" value="ECO:0007669"/>
    <property type="project" value="TreeGrafter"/>
</dbReference>
<dbReference type="PANTHER" id="PTHR12706:SF8">
    <property type="entry name" value="PROTEIN STRAWBERRY NOTCH HOMOLOG 1"/>
    <property type="match status" value="1"/>
</dbReference>
<sequence length="558" mass="62859">EDDEPEEEDEEELGHAETYAEYMPMKCKMDFNIGLHEYKRYILFNQHPDPVVETSSLSSVNPPDVWYRLSIPEEVIDRGCLSALQLEAITYAAQQHETFLPNGERAAYLIGDGAGVGKGRTIAGIIYENYLLGRKRSLWFSVSNDLKYDAERDLRDIGAKNIQVHSLNKVTNNVKKGVIFATYSSLIGESQSGGKYKTRFDQLLHWCGEDFDGVIVYDECHKAKNVCPIGSSKPTKTGLAVLELQNKLPKARVVYASATGASEPRNMAYMNRLGIWGHKTPFKEFGNFIQAVERRGVGAMEIVAMDMKLRGMYIARQLSFTGVTFKIEEVPLSPKYIKMYNKSVKLWVSAREKFQQAANLMDAEQRMKKSMWGQFWSAHQRFFKYLCIASKVRRVVHLAREEVQNGKCVVIGLQSTGEARTLEALEEGGGELNDFVSTAKGVLQSLIEKHFPAPDRQKLYSLLGIDIPGSKTSTSGNSATMSEQKAMPESHDNCLTSQDSVELAQKMKKDLLEQLEELSEDLPPNTLDELIDELGGPENNTFFECFSLLWFTTASYTY</sequence>
<dbReference type="STRING" id="409849.ENSPMGP00000021233"/>
<evidence type="ECO:0000256" key="3">
    <source>
        <dbReference type="ARBA" id="ARBA00023054"/>
    </source>
</evidence>
<dbReference type="GO" id="GO:0005634">
    <property type="term" value="C:nucleus"/>
    <property type="evidence" value="ECO:0007669"/>
    <property type="project" value="UniProtKB-SubCell"/>
</dbReference>
<evidence type="ECO:0000256" key="4">
    <source>
        <dbReference type="ARBA" id="ARBA00023242"/>
    </source>
</evidence>
<dbReference type="Proteomes" id="UP000261520">
    <property type="component" value="Unplaced"/>
</dbReference>
<dbReference type="GO" id="GO:0042393">
    <property type="term" value="F:histone binding"/>
    <property type="evidence" value="ECO:0007669"/>
    <property type="project" value="TreeGrafter"/>
</dbReference>
<evidence type="ECO:0000256" key="1">
    <source>
        <dbReference type="ARBA" id="ARBA00004123"/>
    </source>
</evidence>
<dbReference type="InterPro" id="IPR027417">
    <property type="entry name" value="P-loop_NTPase"/>
</dbReference>
<name>A0A3B4AVS5_9GOBI</name>
<dbReference type="GO" id="GO:0006355">
    <property type="term" value="P:regulation of DNA-templated transcription"/>
    <property type="evidence" value="ECO:0007669"/>
    <property type="project" value="InterPro"/>
</dbReference>
<dbReference type="FunFam" id="3.40.50.300:FF:000282">
    <property type="entry name" value="Strawberry notch homolog 1 (Drosophila)"/>
    <property type="match status" value="1"/>
</dbReference>
<dbReference type="Ensembl" id="ENSPMGT00000022626.1">
    <property type="protein sequence ID" value="ENSPMGP00000021233.1"/>
    <property type="gene ID" value="ENSPMGG00000017196.1"/>
</dbReference>
<dbReference type="InterPro" id="IPR039187">
    <property type="entry name" value="SNO_AAA"/>
</dbReference>
<keyword evidence="4" id="KW-0539">Nucleus</keyword>
<dbReference type="PANTHER" id="PTHR12706">
    <property type="entry name" value="STRAWBERRY NOTCH-RELATED"/>
    <property type="match status" value="1"/>
</dbReference>
<dbReference type="AlphaFoldDB" id="A0A3B4AVS5"/>
<feature type="domain" description="Strawberry notch AAA" evidence="6">
    <location>
        <begin position="46"/>
        <end position="342"/>
    </location>
</feature>
<evidence type="ECO:0000313" key="7">
    <source>
        <dbReference type="Ensembl" id="ENSPMGP00000021233.1"/>
    </source>
</evidence>
<dbReference type="InterPro" id="IPR026741">
    <property type="entry name" value="SNO"/>
</dbReference>
<protein>
    <recommendedName>
        <fullName evidence="5">Protein strawberry notch homolog 1</fullName>
    </recommendedName>
</protein>
<evidence type="ECO:0000256" key="2">
    <source>
        <dbReference type="ARBA" id="ARBA00006992"/>
    </source>
</evidence>
<proteinExistence type="inferred from homology"/>
<keyword evidence="3" id="KW-0175">Coiled coil</keyword>
<evidence type="ECO:0000259" key="6">
    <source>
        <dbReference type="Pfam" id="PF13872"/>
    </source>
</evidence>
<comment type="subcellular location">
    <subcellularLocation>
        <location evidence="1">Nucleus</location>
    </subcellularLocation>
</comment>
<keyword evidence="8" id="KW-1185">Reference proteome</keyword>
<evidence type="ECO:0000313" key="8">
    <source>
        <dbReference type="Proteomes" id="UP000261520"/>
    </source>
</evidence>
<accession>A0A3B4AVS5</accession>
<reference evidence="7" key="2">
    <citation type="submission" date="2025-09" db="UniProtKB">
        <authorList>
            <consortium name="Ensembl"/>
        </authorList>
    </citation>
    <scope>IDENTIFICATION</scope>
</reference>
<dbReference type="GO" id="GO:0009967">
    <property type="term" value="P:positive regulation of signal transduction"/>
    <property type="evidence" value="ECO:0007669"/>
    <property type="project" value="UniProtKB-ARBA"/>
</dbReference>
<dbReference type="Pfam" id="PF13872">
    <property type="entry name" value="AAA_34"/>
    <property type="match status" value="1"/>
</dbReference>
<evidence type="ECO:0000256" key="5">
    <source>
        <dbReference type="ARBA" id="ARBA00073422"/>
    </source>
</evidence>
<organism evidence="7 8">
    <name type="scientific">Periophthalmus magnuspinnatus</name>
    <dbReference type="NCBI Taxonomy" id="409849"/>
    <lineage>
        <taxon>Eukaryota</taxon>
        <taxon>Metazoa</taxon>
        <taxon>Chordata</taxon>
        <taxon>Craniata</taxon>
        <taxon>Vertebrata</taxon>
        <taxon>Euteleostomi</taxon>
        <taxon>Actinopterygii</taxon>
        <taxon>Neopterygii</taxon>
        <taxon>Teleostei</taxon>
        <taxon>Neoteleostei</taxon>
        <taxon>Acanthomorphata</taxon>
        <taxon>Gobiaria</taxon>
        <taxon>Gobiiformes</taxon>
        <taxon>Gobioidei</taxon>
        <taxon>Gobiidae</taxon>
        <taxon>Oxudercinae</taxon>
        <taxon>Periophthalmus</taxon>
    </lineage>
</organism>